<organism evidence="1">
    <name type="scientific">uncultured Thiotrichaceae bacterium</name>
    <dbReference type="NCBI Taxonomy" id="298394"/>
    <lineage>
        <taxon>Bacteria</taxon>
        <taxon>Pseudomonadati</taxon>
        <taxon>Pseudomonadota</taxon>
        <taxon>Gammaproteobacteria</taxon>
        <taxon>Thiotrichales</taxon>
        <taxon>Thiotrichaceae</taxon>
        <taxon>environmental samples</taxon>
    </lineage>
</organism>
<evidence type="ECO:0008006" key="2">
    <source>
        <dbReference type="Google" id="ProtNLM"/>
    </source>
</evidence>
<dbReference type="EMBL" id="CACVAT010000457">
    <property type="protein sequence ID" value="CAA6828081.1"/>
    <property type="molecule type" value="Genomic_DNA"/>
</dbReference>
<name>A0A6S6UCJ8_9GAMM</name>
<dbReference type="InterPro" id="IPR043504">
    <property type="entry name" value="Peptidase_S1_PA_chymotrypsin"/>
</dbReference>
<protein>
    <recommendedName>
        <fullName evidence="2">Serine protease</fullName>
    </recommendedName>
</protein>
<proteinExistence type="predicted"/>
<sequence>MTFKYISAHCCVFFGALKLIRFSNWGIRRNQNSLREQRIILTLFLLSSSLAQADNITPLASEAYALDRILQVAVTCRYTAQLLEGQREGLELDPAAFGLKSETVLGTATIINSDGYVVTSKHLLDSFKEEESSYTDELGNVLFKYVCKEEDITMAFQGFGPYNGQRSFEEALNSRSVSKRYDALMTKVSRGNGGLFRYYCYSKDSIENNPENGLPTHNFGFAYIKPDRNNPAPEAPFTSGSGNVRITSGPSLQRGVIQMTQSTIEGMSGGPVVDQKNRLIGINKGFRRLDPESRPVLERNFFVPIQKFNEFLRESGESNCKLDEVKPQMISSPSSSTTFDEPCVNSLRGIDPERIKDIETNSGSMLVINSQQTKKKPFALLLRDNRKLLGIITLNVFTENGMFKIASIVNSDCQEIGSFSNISRRGDKNTLQNWDTLEVSINRKIYHLRVGYDSGEVSINYFRETVE</sequence>
<gene>
    <name evidence="1" type="ORF">HELGO_WM20065</name>
</gene>
<dbReference type="AlphaFoldDB" id="A0A6S6UCJ8"/>
<reference evidence="1" key="1">
    <citation type="submission" date="2020-01" db="EMBL/GenBank/DDBJ databases">
        <authorList>
            <person name="Meier V. D."/>
            <person name="Meier V D."/>
        </authorList>
    </citation>
    <scope>NUCLEOTIDE SEQUENCE</scope>
    <source>
        <strain evidence="1">HLG_WM_MAG_09</strain>
    </source>
</reference>
<dbReference type="Gene3D" id="2.40.10.10">
    <property type="entry name" value="Trypsin-like serine proteases"/>
    <property type="match status" value="1"/>
</dbReference>
<accession>A0A6S6UCJ8</accession>
<dbReference type="SUPFAM" id="SSF50494">
    <property type="entry name" value="Trypsin-like serine proteases"/>
    <property type="match status" value="1"/>
</dbReference>
<evidence type="ECO:0000313" key="1">
    <source>
        <dbReference type="EMBL" id="CAA6828081.1"/>
    </source>
</evidence>
<dbReference type="InterPro" id="IPR009003">
    <property type="entry name" value="Peptidase_S1_PA"/>
</dbReference>